<sequence length="321" mass="36021">MNQSHYLACVLSNQFPGEDKIRRDIAETLAGMQTIATGFSFPPLTEGYLWKLQQLAIEDADLCVFIVGSNYGSISPTGVGFLHRAYAHAQAVRKPCLVLVAAEADPQADAMEKRRREGLLHEMGISALVRAVGPGDAVRSAVETFVDDLLTQDVLTGLYRSEDLPGDDSQRVQELTAQVEKMRLLLGEQRRAEASTHKPMPVQALNYRVKVFRDGNVAQINRTLRSSWNDIFAVCAPLLTSPQREADWKSQLEERLLVREAPLLKVEHPKAHSFVDFRLDGVAFDQIKRHFRALDWIQQHQGVWSLSPLGEHHWLALKPSP</sequence>
<dbReference type="AlphaFoldDB" id="A0AB38YCM5"/>
<protein>
    <submittedName>
        <fullName evidence="2">DUF4062 domain-containing protein</fullName>
    </submittedName>
</protein>
<gene>
    <name evidence="2" type="ORF">NFC81_10125</name>
</gene>
<dbReference type="EMBL" id="CP101717">
    <property type="protein sequence ID" value="WLD57082.1"/>
    <property type="molecule type" value="Genomic_DNA"/>
</dbReference>
<accession>A0AB38YCM5</accession>
<dbReference type="RefSeq" id="WP_304994369.1">
    <property type="nucleotide sequence ID" value="NZ_CP101717.1"/>
</dbReference>
<name>A0AB38YCM5_9GAMM</name>
<organism evidence="2">
    <name type="scientific">Salinispirillum sp. LH 10-3-1</name>
    <dbReference type="NCBI Taxonomy" id="2952525"/>
    <lineage>
        <taxon>Bacteria</taxon>
        <taxon>Pseudomonadati</taxon>
        <taxon>Pseudomonadota</taxon>
        <taxon>Gammaproteobacteria</taxon>
        <taxon>Oceanospirillales</taxon>
        <taxon>Saccharospirillaceae</taxon>
        <taxon>Salinispirillum</taxon>
    </lineage>
</organism>
<reference evidence="2" key="1">
    <citation type="submission" date="2022-07" db="EMBL/GenBank/DDBJ databases">
        <title>Complete genome sequence of Salinispirillum sp. LH10-3-1 capable of multiple carbohydrate inversion isolated from a soda lake.</title>
        <authorList>
            <person name="Liu J."/>
            <person name="Zhai Y."/>
            <person name="Zhang H."/>
            <person name="Yang H."/>
            <person name="Qu J."/>
            <person name="Li J."/>
        </authorList>
    </citation>
    <scope>NUCLEOTIDE SEQUENCE</scope>
    <source>
        <strain evidence="2">LH 10-3-1</strain>
    </source>
</reference>
<evidence type="ECO:0000259" key="1">
    <source>
        <dbReference type="Pfam" id="PF13271"/>
    </source>
</evidence>
<feature type="domain" description="DUF4062" evidence="1">
    <location>
        <begin position="12"/>
        <end position="89"/>
    </location>
</feature>
<dbReference type="InterPro" id="IPR025139">
    <property type="entry name" value="DUF4062"/>
</dbReference>
<proteinExistence type="predicted"/>
<dbReference type="Pfam" id="PF13271">
    <property type="entry name" value="DUF4062"/>
    <property type="match status" value="1"/>
</dbReference>
<evidence type="ECO:0000313" key="2">
    <source>
        <dbReference type="EMBL" id="WLD57082.1"/>
    </source>
</evidence>